<accession>A0A0B6AY66</accession>
<evidence type="ECO:0000256" key="1">
    <source>
        <dbReference type="ARBA" id="ARBA00009437"/>
    </source>
</evidence>
<organism evidence="5 6">
    <name type="scientific">Priestia megaterium (strain ATCC 14581 / DSM 32 / CCUG 1817 / JCM 2506 / NBRC 15308 / NCIMB 9376 / NCTC 10342 / NRRL B-14308 / VKM B-512 / Ford 19)</name>
    <name type="common">Bacillus megaterium</name>
    <dbReference type="NCBI Taxonomy" id="1348623"/>
    <lineage>
        <taxon>Bacteria</taxon>
        <taxon>Bacillati</taxon>
        <taxon>Bacillota</taxon>
        <taxon>Bacilli</taxon>
        <taxon>Bacillales</taxon>
        <taxon>Bacillaceae</taxon>
        <taxon>Priestia</taxon>
    </lineage>
</organism>
<dbReference type="EMBL" id="CP009920">
    <property type="protein sequence ID" value="AJI24839.1"/>
    <property type="molecule type" value="Genomic_DNA"/>
</dbReference>
<dbReference type="Proteomes" id="UP000031829">
    <property type="component" value="Chromosome"/>
</dbReference>
<dbReference type="GO" id="GO:0003677">
    <property type="term" value="F:DNA binding"/>
    <property type="evidence" value="ECO:0007669"/>
    <property type="project" value="UniProtKB-KW"/>
</dbReference>
<evidence type="ECO:0000256" key="2">
    <source>
        <dbReference type="ARBA" id="ARBA00023015"/>
    </source>
</evidence>
<dbReference type="Gene3D" id="1.10.10.10">
    <property type="entry name" value="Winged helix-like DNA-binding domain superfamily/Winged helix DNA-binding domain"/>
    <property type="match status" value="1"/>
</dbReference>
<dbReference type="InterPro" id="IPR036390">
    <property type="entry name" value="WH_DNA-bd_sf"/>
</dbReference>
<gene>
    <name evidence="5" type="ORF">BG04_5096</name>
</gene>
<dbReference type="HOGENOM" id="CLU_039613_6_2_9"/>
<proteinExistence type="inferred from homology"/>
<dbReference type="SUPFAM" id="SSF53850">
    <property type="entry name" value="Periplasmic binding protein-like II"/>
    <property type="match status" value="1"/>
</dbReference>
<dbReference type="InterPro" id="IPR036388">
    <property type="entry name" value="WH-like_DNA-bd_sf"/>
</dbReference>
<dbReference type="Gene3D" id="3.40.190.290">
    <property type="match status" value="1"/>
</dbReference>
<evidence type="ECO:0000313" key="5">
    <source>
        <dbReference type="EMBL" id="AJI24839.1"/>
    </source>
</evidence>
<dbReference type="Pfam" id="PF00126">
    <property type="entry name" value="HTH_1"/>
    <property type="match status" value="1"/>
</dbReference>
<evidence type="ECO:0000313" key="6">
    <source>
        <dbReference type="Proteomes" id="UP000031829"/>
    </source>
</evidence>
<keyword evidence="2" id="KW-0805">Transcription regulation</keyword>
<evidence type="ECO:0000256" key="3">
    <source>
        <dbReference type="ARBA" id="ARBA00023125"/>
    </source>
</evidence>
<keyword evidence="4" id="KW-0804">Transcription</keyword>
<dbReference type="InterPro" id="IPR005119">
    <property type="entry name" value="LysR_subst-bd"/>
</dbReference>
<dbReference type="RefSeq" id="WP_034651512.1">
    <property type="nucleotide sequence ID" value="NZ_BCVB01000010.1"/>
</dbReference>
<dbReference type="KEGG" id="bmeg:BG04_5096"/>
<dbReference type="PANTHER" id="PTHR30419">
    <property type="entry name" value="HTH-TYPE TRANSCRIPTIONAL REGULATOR YBHD"/>
    <property type="match status" value="1"/>
</dbReference>
<reference evidence="5 6" key="1">
    <citation type="journal article" date="2015" name="Genome Announc.">
        <title>Complete genome sequences for 35 biothreat assay-relevant bacillus species.</title>
        <authorList>
            <person name="Johnson S.L."/>
            <person name="Daligault H.E."/>
            <person name="Davenport K.W."/>
            <person name="Jaissle J."/>
            <person name="Frey K.G."/>
            <person name="Ladner J.T."/>
            <person name="Broomall S.M."/>
            <person name="Bishop-Lilly K.A."/>
            <person name="Bruce D.C."/>
            <person name="Gibbons H.S."/>
            <person name="Coyne S.R."/>
            <person name="Lo C.C."/>
            <person name="Meincke L."/>
            <person name="Munk A.C."/>
            <person name="Koroleva G.I."/>
            <person name="Rosenzweig C.N."/>
            <person name="Palacios G.F."/>
            <person name="Redden C.L."/>
            <person name="Minogue T.D."/>
            <person name="Chain P.S."/>
        </authorList>
    </citation>
    <scope>NUCLEOTIDE SEQUENCE [LARGE SCALE GENOMIC DNA]</scope>
    <source>
        <strain evidence="6">ATCC 14581 / DSM 32 / JCM 2506 / NBRC 15308 / NCIMB 9376 / NCTC 10342 / NRRL B-14308 / VKM B-512</strain>
    </source>
</reference>
<name>A0A0B6AY66_PRIM2</name>
<dbReference type="FunFam" id="1.10.10.10:FF:000001">
    <property type="entry name" value="LysR family transcriptional regulator"/>
    <property type="match status" value="1"/>
</dbReference>
<dbReference type="PRINTS" id="PR00039">
    <property type="entry name" value="HTHLYSR"/>
</dbReference>
<dbReference type="AlphaFoldDB" id="A0A0B6AY66"/>
<dbReference type="GeneID" id="93643059"/>
<dbReference type="SUPFAM" id="SSF46785">
    <property type="entry name" value="Winged helix' DNA-binding domain"/>
    <property type="match status" value="1"/>
</dbReference>
<dbReference type="InterPro" id="IPR000847">
    <property type="entry name" value="LysR_HTH_N"/>
</dbReference>
<dbReference type="GO" id="GO:0005829">
    <property type="term" value="C:cytosol"/>
    <property type="evidence" value="ECO:0007669"/>
    <property type="project" value="TreeGrafter"/>
</dbReference>
<evidence type="ECO:0000256" key="4">
    <source>
        <dbReference type="ARBA" id="ARBA00023163"/>
    </source>
</evidence>
<keyword evidence="3" id="KW-0238">DNA-binding</keyword>
<dbReference type="InterPro" id="IPR050950">
    <property type="entry name" value="HTH-type_LysR_regulators"/>
</dbReference>
<dbReference type="PANTHER" id="PTHR30419:SF28">
    <property type="entry name" value="HTH-TYPE TRANSCRIPTIONAL REGULATOR BSDA"/>
    <property type="match status" value="1"/>
</dbReference>
<dbReference type="GO" id="GO:0003700">
    <property type="term" value="F:DNA-binding transcription factor activity"/>
    <property type="evidence" value="ECO:0007669"/>
    <property type="project" value="InterPro"/>
</dbReference>
<dbReference type="Pfam" id="PF03466">
    <property type="entry name" value="LysR_substrate"/>
    <property type="match status" value="1"/>
</dbReference>
<dbReference type="PROSITE" id="PS50931">
    <property type="entry name" value="HTH_LYSR"/>
    <property type="match status" value="1"/>
</dbReference>
<protein>
    <submittedName>
        <fullName evidence="5">Bacterial regulatory helix-turn-helix, lysR family protein</fullName>
    </submittedName>
</protein>
<dbReference type="CDD" id="cd05466">
    <property type="entry name" value="PBP2_LTTR_substrate"/>
    <property type="match status" value="1"/>
</dbReference>
<comment type="similarity">
    <text evidence="1">Belongs to the LysR transcriptional regulatory family.</text>
</comment>
<sequence length="289" mass="33011">MELRQLHYFIVIAEELNVTKAAKRLHMAQPPLSRQLKQLENELGLLLFERNNNKRLLLTVEGELFLKRAKDIVQRVEKSVLEVQECKNVTNEKLEVGCTIYCASTVLDKLTLIQKQYPNSTFNIYENEPAHLNELLTEGKIDVAVTTTDLPYQHVKTKTLAPDIFVVAVPKESGYAEEKISVAEIASLPLILLRSNREISIYNRIIKEFEKMDIAPNILCECHDSAMLLNLVCRGLGAAIVPYSMLSSFSLEHIKILNIEDNPFVIEPLVTWRTDSYLPKIAQEFLKLF</sequence>